<dbReference type="EMBL" id="JAWLKI010000038">
    <property type="protein sequence ID" value="MDV6309944.1"/>
    <property type="molecule type" value="Genomic_DNA"/>
</dbReference>
<sequence>MNTNPTRPIPPEIKAANRARALELVAERGDRPMTPEFAVAMRTVFLPAYRQVLADEAQGGAA</sequence>
<protein>
    <submittedName>
        <fullName evidence="1">Uncharacterized protein</fullName>
    </submittedName>
</protein>
<reference evidence="1 2" key="1">
    <citation type="submission" date="2023-10" db="EMBL/GenBank/DDBJ databases">
        <title>Development of a sustainable strategy for remediation of hydrocarbon-contaminated territories based on the waste exchange concept.</title>
        <authorList>
            <person name="Krivoruchko A."/>
        </authorList>
    </citation>
    <scope>NUCLEOTIDE SEQUENCE [LARGE SCALE GENOMIC DNA]</scope>
    <source>
        <strain evidence="1 2">IEGM 1266</strain>
    </source>
</reference>
<keyword evidence="2" id="KW-1185">Reference proteome</keyword>
<accession>A0ABU4DJL5</accession>
<comment type="caution">
    <text evidence="1">The sequence shown here is derived from an EMBL/GenBank/DDBJ whole genome shotgun (WGS) entry which is preliminary data.</text>
</comment>
<dbReference type="Proteomes" id="UP001185779">
    <property type="component" value="Unassembled WGS sequence"/>
</dbReference>
<proteinExistence type="predicted"/>
<gene>
    <name evidence="1" type="ORF">R3P94_21995</name>
</gene>
<dbReference type="RefSeq" id="WP_317505655.1">
    <property type="nucleotide sequence ID" value="NZ_JAWLKI010000038.1"/>
</dbReference>
<name>A0ABU4DJL5_9ACTN</name>
<evidence type="ECO:0000313" key="1">
    <source>
        <dbReference type="EMBL" id="MDV6309944.1"/>
    </source>
</evidence>
<evidence type="ECO:0000313" key="2">
    <source>
        <dbReference type="Proteomes" id="UP001185779"/>
    </source>
</evidence>
<organism evidence="1 2">
    <name type="scientific">Gordonia amicalis</name>
    <dbReference type="NCBI Taxonomy" id="89053"/>
    <lineage>
        <taxon>Bacteria</taxon>
        <taxon>Bacillati</taxon>
        <taxon>Actinomycetota</taxon>
        <taxon>Actinomycetes</taxon>
        <taxon>Mycobacteriales</taxon>
        <taxon>Gordoniaceae</taxon>
        <taxon>Gordonia</taxon>
    </lineage>
</organism>